<dbReference type="Proteomes" id="UP000233332">
    <property type="component" value="Unassembled WGS sequence"/>
</dbReference>
<reference evidence="2 3" key="1">
    <citation type="submission" date="2017-09" db="EMBL/GenBank/DDBJ databases">
        <title>Biodiversity and function of Thalassospira species in the particle-attached aromatic-hydrocarbon-degrading consortia from the surface seawater of the China South Sea.</title>
        <authorList>
            <person name="Dong C."/>
            <person name="Lai Q."/>
            <person name="Shao Z."/>
        </authorList>
    </citation>
    <scope>NUCLEOTIDE SEQUENCE [LARGE SCALE GENOMIC DNA]</scope>
    <source>
        <strain evidence="2 3">139Z-12</strain>
    </source>
</reference>
<dbReference type="PANTHER" id="PTHR11669">
    <property type="entry name" value="REPLICATION FACTOR C / DNA POLYMERASE III GAMMA-TAU SUBUNIT"/>
    <property type="match status" value="1"/>
</dbReference>
<dbReference type="RefSeq" id="WP_101300466.1">
    <property type="nucleotide sequence ID" value="NZ_NXGX01000002.1"/>
</dbReference>
<protein>
    <submittedName>
        <fullName evidence="2">DNA polymerase III subunit delta</fullName>
    </submittedName>
</protein>
<evidence type="ECO:0000313" key="3">
    <source>
        <dbReference type="Proteomes" id="UP000233332"/>
    </source>
</evidence>
<evidence type="ECO:0000313" key="2">
    <source>
        <dbReference type="EMBL" id="PKR59440.1"/>
    </source>
</evidence>
<dbReference type="NCBIfam" id="NF005677">
    <property type="entry name" value="PRK07471.1"/>
    <property type="match status" value="1"/>
</dbReference>
<gene>
    <name evidence="2" type="ORF">COO92_05235</name>
</gene>
<dbReference type="InterPro" id="IPR027417">
    <property type="entry name" value="P-loop_NTPase"/>
</dbReference>
<dbReference type="InterPro" id="IPR050238">
    <property type="entry name" value="DNA_Rep/Repair_Clamp_Loader"/>
</dbReference>
<keyword evidence="3" id="KW-1185">Reference proteome</keyword>
<dbReference type="Gene3D" id="3.40.50.300">
    <property type="entry name" value="P-loop containing nucleotide triphosphate hydrolases"/>
    <property type="match status" value="1"/>
</dbReference>
<evidence type="ECO:0000259" key="1">
    <source>
        <dbReference type="SMART" id="SM00382"/>
    </source>
</evidence>
<dbReference type="Pfam" id="PF13177">
    <property type="entry name" value="DNA_pol3_delta2"/>
    <property type="match status" value="1"/>
</dbReference>
<comment type="caution">
    <text evidence="2">The sequence shown here is derived from an EMBL/GenBank/DDBJ whole genome shotgun (WGS) entry which is preliminary data.</text>
</comment>
<name>A0A2N3L9P8_9PROT</name>
<dbReference type="SUPFAM" id="SSF52540">
    <property type="entry name" value="P-loop containing nucleoside triphosphate hydrolases"/>
    <property type="match status" value="1"/>
</dbReference>
<dbReference type="InterPro" id="IPR003593">
    <property type="entry name" value="AAA+_ATPase"/>
</dbReference>
<dbReference type="GO" id="GO:0009360">
    <property type="term" value="C:DNA polymerase III complex"/>
    <property type="evidence" value="ECO:0007669"/>
    <property type="project" value="TreeGrafter"/>
</dbReference>
<dbReference type="EMBL" id="NXGX01000002">
    <property type="protein sequence ID" value="PKR59440.1"/>
    <property type="molecule type" value="Genomic_DNA"/>
</dbReference>
<proteinExistence type="predicted"/>
<dbReference type="SMART" id="SM00382">
    <property type="entry name" value="AAA"/>
    <property type="match status" value="1"/>
</dbReference>
<accession>A0A2N3L9P8</accession>
<sequence length="369" mass="40766">MARADETETEDDIFSPRKNDAFLGHEEAEKTILDAWNSKRMHHAWLLCGPRGVGKATLAYRTARFILSGGGEDGGAGLFGDSPNGLYVNPENPVFRRIAGGGHGDLKVIERKYDEKKKRLQGEITVDSVRTVGNFMSKTSAEGGWRVVIVDAADELNRNAANAILKVLEEPPANALMILVAHHPGRLLPTIRSRCRRLNLGALEEHQVVDLLGRYCPDMDLGDRDALSGLAEGSVGRALQLHEVGGLELYTELVTLIAALPNADVAGQHKFAERFSAADKDASFATITELLHWWLARMIRFAATGQAPREIVDGELPAMQRMAASQPLDQWLEVWEKINELMGATRGLHLDRKQALLNAFFMLEETMRN</sequence>
<dbReference type="GO" id="GO:0006261">
    <property type="term" value="P:DNA-templated DNA replication"/>
    <property type="evidence" value="ECO:0007669"/>
    <property type="project" value="TreeGrafter"/>
</dbReference>
<organism evidence="2 3">
    <name type="scientific">Thalassospira lohafexi</name>
    <dbReference type="NCBI Taxonomy" id="744227"/>
    <lineage>
        <taxon>Bacteria</taxon>
        <taxon>Pseudomonadati</taxon>
        <taxon>Pseudomonadota</taxon>
        <taxon>Alphaproteobacteria</taxon>
        <taxon>Rhodospirillales</taxon>
        <taxon>Thalassospiraceae</taxon>
        <taxon>Thalassospira</taxon>
    </lineage>
</organism>
<dbReference type="PANTHER" id="PTHR11669:SF8">
    <property type="entry name" value="DNA POLYMERASE III SUBUNIT DELTA"/>
    <property type="match status" value="1"/>
</dbReference>
<dbReference type="AlphaFoldDB" id="A0A2N3L9P8"/>
<feature type="domain" description="AAA+ ATPase" evidence="1">
    <location>
        <begin position="41"/>
        <end position="203"/>
    </location>
</feature>